<organism evidence="1">
    <name type="scientific">uncultured bacterium ws172H5</name>
    <dbReference type="NCBI Taxonomy" id="1131829"/>
    <lineage>
        <taxon>Bacteria</taxon>
        <taxon>environmental samples</taxon>
    </lineage>
</organism>
<dbReference type="EMBL" id="JQ256784">
    <property type="protein sequence ID" value="AFI78540.1"/>
    <property type="molecule type" value="Genomic_DNA"/>
</dbReference>
<reference evidence="1" key="1">
    <citation type="journal article" date="2012" name="ISME J.">
        <title>Roseobacter clade bacteria are abundant in coastal sediments and encode a novel combination of sulfur oxidation genes.</title>
        <authorList>
            <person name="Lenk S."/>
            <person name="Moraru C."/>
            <person name="Hahnke S."/>
            <person name="Arnds J."/>
            <person name="Richter M."/>
            <person name="Kube M."/>
            <person name="Reinhardt R."/>
            <person name="Brinkhoff T."/>
            <person name="Harder J."/>
            <person name="Amann R."/>
            <person name="Mussmann M."/>
        </authorList>
    </citation>
    <scope>NUCLEOTIDE SEQUENCE</scope>
</reference>
<sequence>MENADFQTESQEHRLDIIAEFLAFAIHVSDRMTIERFDEAQRVRFMTELAQKCAKHMEDNKRDVIGPGEYRQAFIELLNQRMEDYAEFDYSDEEGPSFGMKRFFGDRVKLCFSGEDQKWTSSQVMDIEAPEILIHLKRATPNLFM</sequence>
<dbReference type="AlphaFoldDB" id="I1X4W5"/>
<name>I1X4W5_9BACT</name>
<accession>I1X4W5</accession>
<gene>
    <name evidence="1" type="ORF">ws172H5_0034</name>
</gene>
<proteinExistence type="predicted"/>
<protein>
    <submittedName>
        <fullName evidence="1">Uncharacterized protein</fullName>
    </submittedName>
</protein>
<evidence type="ECO:0000313" key="1">
    <source>
        <dbReference type="EMBL" id="AFI78540.1"/>
    </source>
</evidence>